<keyword evidence="3 5" id="KW-1133">Transmembrane helix</keyword>
<feature type="transmembrane region" description="Helical" evidence="5">
    <location>
        <begin position="71"/>
        <end position="92"/>
    </location>
</feature>
<evidence type="ECO:0000256" key="2">
    <source>
        <dbReference type="ARBA" id="ARBA00022692"/>
    </source>
</evidence>
<accession>A0A8G2BFT6</accession>
<dbReference type="AlphaFoldDB" id="A0A8G2BFT6"/>
<evidence type="ECO:0000256" key="1">
    <source>
        <dbReference type="ARBA" id="ARBA00004141"/>
    </source>
</evidence>
<comment type="subcellular location">
    <subcellularLocation>
        <location evidence="1">Membrane</location>
        <topology evidence="1">Multi-pass membrane protein</topology>
    </subcellularLocation>
</comment>
<evidence type="ECO:0000256" key="5">
    <source>
        <dbReference type="SAM" id="Phobius"/>
    </source>
</evidence>
<feature type="transmembrane region" description="Helical" evidence="5">
    <location>
        <begin position="126"/>
        <end position="144"/>
    </location>
</feature>
<evidence type="ECO:0000256" key="4">
    <source>
        <dbReference type="ARBA" id="ARBA00023136"/>
    </source>
</evidence>
<comment type="caution">
    <text evidence="7">The sequence shown here is derived from an EMBL/GenBank/DDBJ whole genome shotgun (WGS) entry which is preliminary data.</text>
</comment>
<dbReference type="GO" id="GO:0016020">
    <property type="term" value="C:membrane"/>
    <property type="evidence" value="ECO:0007669"/>
    <property type="project" value="UniProtKB-SubCell"/>
</dbReference>
<dbReference type="SUPFAM" id="SSF103481">
    <property type="entry name" value="Multidrug resistance efflux transporter EmrE"/>
    <property type="match status" value="2"/>
</dbReference>
<evidence type="ECO:0000313" key="7">
    <source>
        <dbReference type="EMBL" id="SDF42937.1"/>
    </source>
</evidence>
<dbReference type="InterPro" id="IPR000620">
    <property type="entry name" value="EamA_dom"/>
</dbReference>
<keyword evidence="4 5" id="KW-0472">Membrane</keyword>
<organism evidence="7 8">
    <name type="scientific">Thalassobaculum litoreum DSM 18839</name>
    <dbReference type="NCBI Taxonomy" id="1123362"/>
    <lineage>
        <taxon>Bacteria</taxon>
        <taxon>Pseudomonadati</taxon>
        <taxon>Pseudomonadota</taxon>
        <taxon>Alphaproteobacteria</taxon>
        <taxon>Rhodospirillales</taxon>
        <taxon>Thalassobaculaceae</taxon>
        <taxon>Thalassobaculum</taxon>
    </lineage>
</organism>
<dbReference type="InterPro" id="IPR037185">
    <property type="entry name" value="EmrE-like"/>
</dbReference>
<protein>
    <submittedName>
        <fullName evidence="7">Permease of the drug/metabolite transporter (DMT) superfamily</fullName>
    </submittedName>
</protein>
<feature type="transmembrane region" description="Helical" evidence="5">
    <location>
        <begin position="98"/>
        <end position="119"/>
    </location>
</feature>
<feature type="domain" description="EamA" evidence="6">
    <location>
        <begin position="160"/>
        <end position="291"/>
    </location>
</feature>
<sequence>MTPRTAPPALELALLACLALLWGGSYPLLKVAVAEIPPVTLIAVRVTVAAALLMAIAAAQGECLPRGRTIWGRLFLQAFLNSYGAWTLLAWGQRQIESALGAVLNSTSPLFVFLFTVLVTRHEATGGLRLVGACLGLGGVVLIVGTDALNGLGGQVAAQIAVLVSAGLYAAAALHGRRFAHLPPVVTAAGTMLCASAVLLPASLVLDRPWTLTPSMTALVAALVLGVACTGLALLLYFRLVRTLGSLGVASQSYLRAGVGVLLGVLVLGETLTPTVIAGVVAAIAGVVAINWRR</sequence>
<evidence type="ECO:0000313" key="8">
    <source>
        <dbReference type="Proteomes" id="UP000198615"/>
    </source>
</evidence>
<feature type="transmembrane region" description="Helical" evidence="5">
    <location>
        <begin position="275"/>
        <end position="292"/>
    </location>
</feature>
<evidence type="ECO:0000259" key="6">
    <source>
        <dbReference type="Pfam" id="PF00892"/>
    </source>
</evidence>
<dbReference type="RefSeq" id="WP_093149053.1">
    <property type="nucleotide sequence ID" value="NZ_FNBW01000003.1"/>
</dbReference>
<keyword evidence="8" id="KW-1185">Reference proteome</keyword>
<dbReference type="InterPro" id="IPR050638">
    <property type="entry name" value="AA-Vitamin_Transporters"/>
</dbReference>
<dbReference type="PANTHER" id="PTHR32322:SF9">
    <property type="entry name" value="AMINO-ACID METABOLITE EFFLUX PUMP-RELATED"/>
    <property type="match status" value="1"/>
</dbReference>
<feature type="transmembrane region" description="Helical" evidence="5">
    <location>
        <begin position="186"/>
        <end position="206"/>
    </location>
</feature>
<feature type="transmembrane region" description="Helical" evidence="5">
    <location>
        <begin position="218"/>
        <end position="241"/>
    </location>
</feature>
<dbReference type="PANTHER" id="PTHR32322">
    <property type="entry name" value="INNER MEMBRANE TRANSPORTER"/>
    <property type="match status" value="1"/>
</dbReference>
<dbReference type="OrthoDB" id="9810556at2"/>
<dbReference type="Pfam" id="PF00892">
    <property type="entry name" value="EamA"/>
    <property type="match status" value="2"/>
</dbReference>
<feature type="domain" description="EamA" evidence="6">
    <location>
        <begin position="13"/>
        <end position="144"/>
    </location>
</feature>
<feature type="transmembrane region" description="Helical" evidence="5">
    <location>
        <begin position="40"/>
        <end position="59"/>
    </location>
</feature>
<reference evidence="7 8" key="1">
    <citation type="submission" date="2016-10" db="EMBL/GenBank/DDBJ databases">
        <authorList>
            <person name="Varghese N."/>
            <person name="Submissions S."/>
        </authorList>
    </citation>
    <scope>NUCLEOTIDE SEQUENCE [LARGE SCALE GENOMIC DNA]</scope>
    <source>
        <strain evidence="7 8">DSM 18839</strain>
    </source>
</reference>
<feature type="transmembrane region" description="Helical" evidence="5">
    <location>
        <begin position="156"/>
        <end position="174"/>
    </location>
</feature>
<proteinExistence type="predicted"/>
<keyword evidence="2 5" id="KW-0812">Transmembrane</keyword>
<evidence type="ECO:0000256" key="3">
    <source>
        <dbReference type="ARBA" id="ARBA00022989"/>
    </source>
</evidence>
<dbReference type="EMBL" id="FNBW01000003">
    <property type="protein sequence ID" value="SDF42937.1"/>
    <property type="molecule type" value="Genomic_DNA"/>
</dbReference>
<dbReference type="Proteomes" id="UP000198615">
    <property type="component" value="Unassembled WGS sequence"/>
</dbReference>
<name>A0A8G2BFT6_9PROT</name>
<gene>
    <name evidence="7" type="ORF">SAMN05660686_01310</name>
</gene>